<reference evidence="3" key="1">
    <citation type="submission" date="2021-02" db="EMBL/GenBank/DDBJ databases">
        <authorList>
            <person name="Nowell W R."/>
        </authorList>
    </citation>
    <scope>NUCLEOTIDE SEQUENCE</scope>
</reference>
<sequence length="133" mass="15436">MKYFSFGCILLRINDDVQGKKDREYIKNRLERLSTLDHSSFYESNKHVSSSVATTVKKFFSRKSSNIIEYVIRPHQLKLSMKCKPIVNPFNSTFFSNNDNNNNNNYNGQQAVLTSSDIEAMTLRQFRMSSLCC</sequence>
<evidence type="ECO:0000313" key="1">
    <source>
        <dbReference type="EMBL" id="CAF4010659.1"/>
    </source>
</evidence>
<evidence type="ECO:0000313" key="3">
    <source>
        <dbReference type="EMBL" id="CAF4062949.1"/>
    </source>
</evidence>
<dbReference type="EMBL" id="CAJOBF010002109">
    <property type="protein sequence ID" value="CAF4010659.1"/>
    <property type="molecule type" value="Genomic_DNA"/>
</dbReference>
<evidence type="ECO:0000313" key="4">
    <source>
        <dbReference type="Proteomes" id="UP000663866"/>
    </source>
</evidence>
<gene>
    <name evidence="3" type="ORF">OVN521_LOCUS18720</name>
    <name evidence="2" type="ORF">SMN809_LOCUS13083</name>
    <name evidence="1" type="ORF">UXM345_LOCUS16748</name>
</gene>
<name>A0A819SH88_9BILA</name>
<dbReference type="EMBL" id="CAJOBG010003436">
    <property type="protein sequence ID" value="CAF4062949.1"/>
    <property type="molecule type" value="Genomic_DNA"/>
</dbReference>
<organism evidence="3 4">
    <name type="scientific">Rotaria magnacalcarata</name>
    <dbReference type="NCBI Taxonomy" id="392030"/>
    <lineage>
        <taxon>Eukaryota</taxon>
        <taxon>Metazoa</taxon>
        <taxon>Spiralia</taxon>
        <taxon>Gnathifera</taxon>
        <taxon>Rotifera</taxon>
        <taxon>Eurotatoria</taxon>
        <taxon>Bdelloidea</taxon>
        <taxon>Philodinida</taxon>
        <taxon>Philodinidae</taxon>
        <taxon>Rotaria</taxon>
    </lineage>
</organism>
<dbReference type="Proteomes" id="UP000663866">
    <property type="component" value="Unassembled WGS sequence"/>
</dbReference>
<dbReference type="EMBL" id="CAJOBI010005106">
    <property type="protein sequence ID" value="CAF4022128.1"/>
    <property type="molecule type" value="Genomic_DNA"/>
</dbReference>
<accession>A0A819SH88</accession>
<dbReference type="AlphaFoldDB" id="A0A819SH88"/>
<keyword evidence="4" id="KW-1185">Reference proteome</keyword>
<evidence type="ECO:0000313" key="2">
    <source>
        <dbReference type="EMBL" id="CAF4022128.1"/>
    </source>
</evidence>
<proteinExistence type="predicted"/>
<dbReference type="Proteomes" id="UP000663842">
    <property type="component" value="Unassembled WGS sequence"/>
</dbReference>
<protein>
    <submittedName>
        <fullName evidence="3">Uncharacterized protein</fullName>
    </submittedName>
</protein>
<dbReference type="Proteomes" id="UP000676336">
    <property type="component" value="Unassembled WGS sequence"/>
</dbReference>
<comment type="caution">
    <text evidence="3">The sequence shown here is derived from an EMBL/GenBank/DDBJ whole genome shotgun (WGS) entry which is preliminary data.</text>
</comment>